<dbReference type="GO" id="GO:0048306">
    <property type="term" value="F:calcium-dependent protein binding"/>
    <property type="evidence" value="ECO:0007669"/>
    <property type="project" value="TreeGrafter"/>
</dbReference>
<reference evidence="7" key="1">
    <citation type="submission" date="2025-08" db="UniProtKB">
        <authorList>
            <consortium name="Ensembl"/>
        </authorList>
    </citation>
    <scope>IDENTIFICATION</scope>
</reference>
<keyword evidence="8" id="KW-1185">Reference proteome</keyword>
<evidence type="ECO:0000259" key="6">
    <source>
        <dbReference type="PROSITE" id="PS50222"/>
    </source>
</evidence>
<dbReference type="InterPro" id="IPR002048">
    <property type="entry name" value="EF_hand_dom"/>
</dbReference>
<dbReference type="GO" id="GO:0070062">
    <property type="term" value="C:extracellular exosome"/>
    <property type="evidence" value="ECO:0007669"/>
    <property type="project" value="TreeGrafter"/>
</dbReference>
<proteinExistence type="inferred from homology"/>
<evidence type="ECO:0000256" key="2">
    <source>
        <dbReference type="ARBA" id="ARBA00022723"/>
    </source>
</evidence>
<dbReference type="GO" id="GO:0005737">
    <property type="term" value="C:cytoplasm"/>
    <property type="evidence" value="ECO:0007669"/>
    <property type="project" value="TreeGrafter"/>
</dbReference>
<evidence type="ECO:0000256" key="5">
    <source>
        <dbReference type="RuleBase" id="RU361184"/>
    </source>
</evidence>
<evidence type="ECO:0000256" key="4">
    <source>
        <dbReference type="ARBA" id="ARBA00022837"/>
    </source>
</evidence>
<evidence type="ECO:0000256" key="1">
    <source>
        <dbReference type="ARBA" id="ARBA00007323"/>
    </source>
</evidence>
<dbReference type="GO" id="GO:0043542">
    <property type="term" value="P:endothelial cell migration"/>
    <property type="evidence" value="ECO:0007669"/>
    <property type="project" value="TreeGrafter"/>
</dbReference>
<dbReference type="Ensembl" id="ENSKMAT00000004877.1">
    <property type="protein sequence ID" value="ENSKMAP00000004790.1"/>
    <property type="gene ID" value="ENSKMAG00000003636.1"/>
</dbReference>
<dbReference type="InterPro" id="IPR018247">
    <property type="entry name" value="EF_Hand_1_Ca_BS"/>
</dbReference>
<dbReference type="Gene3D" id="1.10.238.10">
    <property type="entry name" value="EF-hand"/>
    <property type="match status" value="1"/>
</dbReference>
<keyword evidence="3" id="KW-0677">Repeat</keyword>
<dbReference type="GO" id="GO:0046914">
    <property type="term" value="F:transition metal ion binding"/>
    <property type="evidence" value="ECO:0007669"/>
    <property type="project" value="InterPro"/>
</dbReference>
<dbReference type="Pfam" id="PF01023">
    <property type="entry name" value="S_100"/>
    <property type="match status" value="1"/>
</dbReference>
<keyword evidence="2 5" id="KW-0479">Metal-binding</keyword>
<dbReference type="InterPro" id="IPR034325">
    <property type="entry name" value="S-100_dom"/>
</dbReference>
<dbReference type="OMA" id="TCCFRGV"/>
<evidence type="ECO:0000313" key="8">
    <source>
        <dbReference type="Proteomes" id="UP000264800"/>
    </source>
</evidence>
<dbReference type="SMART" id="SM01394">
    <property type="entry name" value="S_100"/>
    <property type="match status" value="1"/>
</dbReference>
<dbReference type="Proteomes" id="UP000264800">
    <property type="component" value="Unplaced"/>
</dbReference>
<keyword evidence="4 5" id="KW-0106">Calcium</keyword>
<evidence type="ECO:0000256" key="3">
    <source>
        <dbReference type="ARBA" id="ARBA00022737"/>
    </source>
</evidence>
<dbReference type="InterPro" id="IPR013787">
    <property type="entry name" value="S100_Ca-bd_sub"/>
</dbReference>
<name>A0A3Q2ZP04_KRYMA</name>
<dbReference type="SUPFAM" id="SSF47473">
    <property type="entry name" value="EF-hand"/>
    <property type="match status" value="1"/>
</dbReference>
<organism evidence="7 8">
    <name type="scientific">Kryptolebias marmoratus</name>
    <name type="common">Mangrove killifish</name>
    <name type="synonym">Rivulus marmoratus</name>
    <dbReference type="NCBI Taxonomy" id="37003"/>
    <lineage>
        <taxon>Eukaryota</taxon>
        <taxon>Metazoa</taxon>
        <taxon>Chordata</taxon>
        <taxon>Craniata</taxon>
        <taxon>Vertebrata</taxon>
        <taxon>Euteleostomi</taxon>
        <taxon>Actinopterygii</taxon>
        <taxon>Neopterygii</taxon>
        <taxon>Teleostei</taxon>
        <taxon>Neoteleostei</taxon>
        <taxon>Acanthomorphata</taxon>
        <taxon>Ovalentaria</taxon>
        <taxon>Atherinomorphae</taxon>
        <taxon>Cyprinodontiformes</taxon>
        <taxon>Rivulidae</taxon>
        <taxon>Kryptolebias</taxon>
    </lineage>
</organism>
<feature type="domain" description="EF-hand" evidence="6">
    <location>
        <begin position="57"/>
        <end position="92"/>
    </location>
</feature>
<dbReference type="PROSITE" id="PS00018">
    <property type="entry name" value="EF_HAND_1"/>
    <property type="match status" value="1"/>
</dbReference>
<dbReference type="PANTHER" id="PTHR11639">
    <property type="entry name" value="S100 CALCIUM-BINDING PROTEIN"/>
    <property type="match status" value="1"/>
</dbReference>
<reference evidence="7" key="2">
    <citation type="submission" date="2025-09" db="UniProtKB">
        <authorList>
            <consortium name="Ensembl"/>
        </authorList>
    </citation>
    <scope>IDENTIFICATION</scope>
</reference>
<dbReference type="PROSITE" id="PS00303">
    <property type="entry name" value="S100_CABP"/>
    <property type="match status" value="1"/>
</dbReference>
<dbReference type="GO" id="GO:0005509">
    <property type="term" value="F:calcium ion binding"/>
    <property type="evidence" value="ECO:0007669"/>
    <property type="project" value="InterPro"/>
</dbReference>
<dbReference type="CDD" id="cd00213">
    <property type="entry name" value="S-100"/>
    <property type="match status" value="1"/>
</dbReference>
<protein>
    <recommendedName>
        <fullName evidence="5">Protein S100</fullName>
    </recommendedName>
    <alternativeName>
        <fullName evidence="5">S100 calcium-binding protein</fullName>
    </alternativeName>
</protein>
<dbReference type="InterPro" id="IPR001751">
    <property type="entry name" value="S100/CaBP7/8-like_CS"/>
</dbReference>
<dbReference type="AlphaFoldDB" id="A0A3Q2ZP04"/>
<evidence type="ECO:0000313" key="7">
    <source>
        <dbReference type="Ensembl" id="ENSKMAP00000004790.1"/>
    </source>
</evidence>
<dbReference type="GeneTree" id="ENSGT00940000162871"/>
<dbReference type="InterPro" id="IPR011992">
    <property type="entry name" value="EF-hand-dom_pair"/>
</dbReference>
<sequence length="100" mass="11320">MGILIQLSPNELETALCMLINVFEKYAKQEGKKDTLTKKEAKTLLEKELPGMVKAGKNSDDGDKLLESLDSDGDNEIDFKEFSVFVICLLCCMTFFWEMT</sequence>
<dbReference type="PANTHER" id="PTHR11639:SF134">
    <property type="entry name" value="PROTEIN S100-A1-RELATED"/>
    <property type="match status" value="1"/>
</dbReference>
<comment type="similarity">
    <text evidence="1 5">Belongs to the S-100 family.</text>
</comment>
<dbReference type="PROSITE" id="PS50222">
    <property type="entry name" value="EF_HAND_2"/>
    <property type="match status" value="1"/>
</dbReference>
<accession>A0A3Q2ZP04</accession>
<dbReference type="STRING" id="37003.ENSKMAP00000004790"/>